<dbReference type="Gene3D" id="3.30.390.100">
    <property type="match status" value="1"/>
</dbReference>
<dbReference type="Gene3D" id="3.40.50.11590">
    <property type="match status" value="1"/>
</dbReference>
<evidence type="ECO:0008006" key="6">
    <source>
        <dbReference type="Google" id="ProtNLM"/>
    </source>
</evidence>
<sequence>MKKMIGETMPETEHPCGAKPPNREGENVKNGIKREGNEETEILPALVSALKSDLGSTLEKVKVNDIRIGLAYTGVLLSTGYGGVACTPFYEFSCCPALDFAVFLKGKTADKLLELALSENPLEAAVGVATANALSHMLWDLKPENFPISNLDVLDLIRPEDRVATVGYFGPLVPKILKITDKLTVLEKREIEAPQARTLPSEKAREIFPVSDVIILSASTLANRTFDGLLSLRGAAREVILLGPSTPLYPAPFFDRGITAIMGTRIIDPLTMLTVVSEAGGTKKLHQYCGEKVAFRKNE</sequence>
<dbReference type="InterPro" id="IPR007161">
    <property type="entry name" value="DUF364"/>
</dbReference>
<dbReference type="SUPFAM" id="SSF159713">
    <property type="entry name" value="Dhaf3308-like"/>
    <property type="match status" value="1"/>
</dbReference>
<feature type="compositionally biased region" description="Basic and acidic residues" evidence="1">
    <location>
        <begin position="11"/>
        <end position="28"/>
    </location>
</feature>
<feature type="region of interest" description="Disordered" evidence="1">
    <location>
        <begin position="1"/>
        <end position="28"/>
    </location>
</feature>
<name>A0A3G9CRH5_METTE</name>
<feature type="domain" description="DUF4213" evidence="3">
    <location>
        <begin position="53"/>
        <end position="135"/>
    </location>
</feature>
<dbReference type="Pfam" id="PF13938">
    <property type="entry name" value="DUF4213"/>
    <property type="match status" value="1"/>
</dbReference>
<accession>A0A3G9CRH5</accession>
<feature type="domain" description="Putative heavy-metal chelation" evidence="2">
    <location>
        <begin position="152"/>
        <end position="293"/>
    </location>
</feature>
<reference evidence="4 5" key="1">
    <citation type="submission" date="2016-09" db="EMBL/GenBank/DDBJ databases">
        <title>Complete Genome Sequence of Methanosarcina thermophila MT-1.</title>
        <authorList>
            <person name="Kouzuma A."/>
        </authorList>
    </citation>
    <scope>NUCLEOTIDE SEQUENCE [LARGE SCALE GENOMIC DNA]</scope>
    <source>
        <strain evidence="4 5">MT-1</strain>
    </source>
</reference>
<proteinExistence type="predicted"/>
<dbReference type="Pfam" id="PF04016">
    <property type="entry name" value="DUF364"/>
    <property type="match status" value="1"/>
</dbReference>
<dbReference type="EMBL" id="AP017646">
    <property type="protein sequence ID" value="BAW28533.1"/>
    <property type="molecule type" value="Genomic_DNA"/>
</dbReference>
<evidence type="ECO:0000259" key="3">
    <source>
        <dbReference type="Pfam" id="PF13938"/>
    </source>
</evidence>
<evidence type="ECO:0000256" key="1">
    <source>
        <dbReference type="SAM" id="MobiDB-lite"/>
    </source>
</evidence>
<evidence type="ECO:0000313" key="4">
    <source>
        <dbReference type="EMBL" id="BAW28533.1"/>
    </source>
</evidence>
<dbReference type="Proteomes" id="UP000265557">
    <property type="component" value="Chromosome"/>
</dbReference>
<gene>
    <name evidence="4" type="ORF">MESMT1_0603</name>
</gene>
<evidence type="ECO:0000313" key="5">
    <source>
        <dbReference type="Proteomes" id="UP000265557"/>
    </source>
</evidence>
<dbReference type="InterPro" id="IPR025251">
    <property type="entry name" value="DUF4213"/>
</dbReference>
<protein>
    <recommendedName>
        <fullName evidence="6">Molybdenum ABC transporter ATP-binding protein</fullName>
    </recommendedName>
</protein>
<dbReference type="AlphaFoldDB" id="A0A3G9CRH5"/>
<organism evidence="4 5">
    <name type="scientific">Methanosarcina thermophila</name>
    <dbReference type="NCBI Taxonomy" id="2210"/>
    <lineage>
        <taxon>Archaea</taxon>
        <taxon>Methanobacteriati</taxon>
        <taxon>Methanobacteriota</taxon>
        <taxon>Stenosarchaea group</taxon>
        <taxon>Methanomicrobia</taxon>
        <taxon>Methanosarcinales</taxon>
        <taxon>Methanosarcinaceae</taxon>
        <taxon>Methanosarcina</taxon>
    </lineage>
</organism>
<evidence type="ECO:0000259" key="2">
    <source>
        <dbReference type="Pfam" id="PF04016"/>
    </source>
</evidence>